<dbReference type="Proteomes" id="UP000320496">
    <property type="component" value="Chromosome"/>
</dbReference>
<dbReference type="RefSeq" id="WP_145367465.1">
    <property type="nucleotide sequence ID" value="NZ_CP036275.1"/>
</dbReference>
<dbReference type="EMBL" id="CP036275">
    <property type="protein sequence ID" value="QDU36839.1"/>
    <property type="molecule type" value="Genomic_DNA"/>
</dbReference>
<protein>
    <submittedName>
        <fullName evidence="2">Quinone oxidoreductase 2</fullName>
        <ecNumber evidence="2">1.6.5.2</ecNumber>
    </submittedName>
</protein>
<dbReference type="GO" id="GO:0003955">
    <property type="term" value="F:NAD(P)H dehydrogenase (quinone) activity"/>
    <property type="evidence" value="ECO:0007669"/>
    <property type="project" value="UniProtKB-EC"/>
</dbReference>
<dbReference type="OrthoDB" id="152510at2"/>
<dbReference type="Pfam" id="PF13460">
    <property type="entry name" value="NAD_binding_10"/>
    <property type="match status" value="1"/>
</dbReference>
<dbReference type="PANTHER" id="PTHR47129:SF1">
    <property type="entry name" value="NMRA-LIKE DOMAIN-CONTAINING PROTEIN"/>
    <property type="match status" value="1"/>
</dbReference>
<dbReference type="EC" id="1.6.5.2" evidence="2"/>
<keyword evidence="2" id="KW-0560">Oxidoreductase</keyword>
<reference evidence="2 3" key="1">
    <citation type="submission" date="2019-02" db="EMBL/GenBank/DDBJ databases">
        <title>Deep-cultivation of Planctomycetes and their phenomic and genomic characterization uncovers novel biology.</title>
        <authorList>
            <person name="Wiegand S."/>
            <person name="Jogler M."/>
            <person name="Boedeker C."/>
            <person name="Pinto D."/>
            <person name="Vollmers J."/>
            <person name="Rivas-Marin E."/>
            <person name="Kohn T."/>
            <person name="Peeters S.H."/>
            <person name="Heuer A."/>
            <person name="Rast P."/>
            <person name="Oberbeckmann S."/>
            <person name="Bunk B."/>
            <person name="Jeske O."/>
            <person name="Meyerdierks A."/>
            <person name="Storesund J.E."/>
            <person name="Kallscheuer N."/>
            <person name="Luecker S."/>
            <person name="Lage O.M."/>
            <person name="Pohl T."/>
            <person name="Merkel B.J."/>
            <person name="Hornburger P."/>
            <person name="Mueller R.-W."/>
            <person name="Bruemmer F."/>
            <person name="Labrenz M."/>
            <person name="Spormann A.M."/>
            <person name="Op den Camp H."/>
            <person name="Overmann J."/>
            <person name="Amann R."/>
            <person name="Jetten M.S.M."/>
            <person name="Mascher T."/>
            <person name="Medema M.H."/>
            <person name="Devos D.P."/>
            <person name="Kaster A.-K."/>
            <person name="Ovreas L."/>
            <person name="Rohde M."/>
            <person name="Galperin M.Y."/>
            <person name="Jogler C."/>
        </authorList>
    </citation>
    <scope>NUCLEOTIDE SEQUENCE [LARGE SCALE GENOMIC DNA]</scope>
    <source>
        <strain evidence="2 3">Mal4</strain>
    </source>
</reference>
<name>A0A517Z2Y1_9PLAN</name>
<keyword evidence="3" id="KW-1185">Reference proteome</keyword>
<dbReference type="CDD" id="cd05269">
    <property type="entry name" value="TMR_SDR_a"/>
    <property type="match status" value="1"/>
</dbReference>
<sequence>MNINVTAATGSLGSRVVRELLRQDANVTASVRSPAKASDLAEQGVTVRRGDFEDRESLVEAFADTDVLLVIPSLAPVEVRVGQFRNTLDAAKQAGVGRIVLVGFAATSPESQFHIAPFYLYAESRLRLSGLDWTISRDGMYLDPVADWVPELIRMGRLPYPVQKGRVAYVCRDDLARALAAACLKEECSQKVYNLTGPEALSMPELAATISRVVGQEVPFDLVSEEEFVRICQAENEPEEMIAVLTSMYRAVDNGEFANVTSDIEDLTGRPPETVESYLRRRWEEQ</sequence>
<gene>
    <name evidence="2" type="primary">qorB</name>
    <name evidence="2" type="ORF">Mal4_11390</name>
</gene>
<proteinExistence type="predicted"/>
<dbReference type="PANTHER" id="PTHR47129">
    <property type="entry name" value="QUINONE OXIDOREDUCTASE 2"/>
    <property type="match status" value="1"/>
</dbReference>
<dbReference type="InterPro" id="IPR052718">
    <property type="entry name" value="NmrA-type_oxidoreductase"/>
</dbReference>
<evidence type="ECO:0000313" key="2">
    <source>
        <dbReference type="EMBL" id="QDU36839.1"/>
    </source>
</evidence>
<dbReference type="Gene3D" id="3.90.25.10">
    <property type="entry name" value="UDP-galactose 4-epimerase, domain 1"/>
    <property type="match status" value="1"/>
</dbReference>
<dbReference type="InterPro" id="IPR016040">
    <property type="entry name" value="NAD(P)-bd_dom"/>
</dbReference>
<organism evidence="2 3">
    <name type="scientific">Maioricimonas rarisocia</name>
    <dbReference type="NCBI Taxonomy" id="2528026"/>
    <lineage>
        <taxon>Bacteria</taxon>
        <taxon>Pseudomonadati</taxon>
        <taxon>Planctomycetota</taxon>
        <taxon>Planctomycetia</taxon>
        <taxon>Planctomycetales</taxon>
        <taxon>Planctomycetaceae</taxon>
        <taxon>Maioricimonas</taxon>
    </lineage>
</organism>
<evidence type="ECO:0000313" key="3">
    <source>
        <dbReference type="Proteomes" id="UP000320496"/>
    </source>
</evidence>
<dbReference type="SUPFAM" id="SSF51735">
    <property type="entry name" value="NAD(P)-binding Rossmann-fold domains"/>
    <property type="match status" value="1"/>
</dbReference>
<accession>A0A517Z2Y1</accession>
<evidence type="ECO:0000259" key="1">
    <source>
        <dbReference type="Pfam" id="PF13460"/>
    </source>
</evidence>
<dbReference type="AlphaFoldDB" id="A0A517Z2Y1"/>
<feature type="domain" description="NAD(P)-binding" evidence="1">
    <location>
        <begin position="8"/>
        <end position="182"/>
    </location>
</feature>
<dbReference type="InterPro" id="IPR036291">
    <property type="entry name" value="NAD(P)-bd_dom_sf"/>
</dbReference>
<dbReference type="KEGG" id="mri:Mal4_11390"/>
<dbReference type="Gene3D" id="3.40.50.720">
    <property type="entry name" value="NAD(P)-binding Rossmann-like Domain"/>
    <property type="match status" value="1"/>
</dbReference>